<dbReference type="EMBL" id="KL198027">
    <property type="protein sequence ID" value="KDQ16450.1"/>
    <property type="molecule type" value="Genomic_DNA"/>
</dbReference>
<dbReference type="Pfam" id="PF14529">
    <property type="entry name" value="Exo_endo_phos_2"/>
    <property type="match status" value="1"/>
</dbReference>
<feature type="region of interest" description="Disordered" evidence="1">
    <location>
        <begin position="217"/>
        <end position="271"/>
    </location>
</feature>
<evidence type="ECO:0000256" key="1">
    <source>
        <dbReference type="SAM" id="MobiDB-lite"/>
    </source>
</evidence>
<organism evidence="3 4">
    <name type="scientific">Botryobasidium botryosum (strain FD-172 SS1)</name>
    <dbReference type="NCBI Taxonomy" id="930990"/>
    <lineage>
        <taxon>Eukaryota</taxon>
        <taxon>Fungi</taxon>
        <taxon>Dikarya</taxon>
        <taxon>Basidiomycota</taxon>
        <taxon>Agaricomycotina</taxon>
        <taxon>Agaricomycetes</taxon>
        <taxon>Cantharellales</taxon>
        <taxon>Botryobasidiaceae</taxon>
        <taxon>Botryobasidium</taxon>
    </lineage>
</organism>
<evidence type="ECO:0000313" key="4">
    <source>
        <dbReference type="Proteomes" id="UP000027195"/>
    </source>
</evidence>
<dbReference type="Proteomes" id="UP000027195">
    <property type="component" value="Unassembled WGS sequence"/>
</dbReference>
<name>A0A067MP15_BOTB1</name>
<feature type="compositionally biased region" description="Low complexity" evidence="1">
    <location>
        <begin position="23"/>
        <end position="41"/>
    </location>
</feature>
<sequence>MSQYQNPYQPSQSTRQTYSGDTPLSRPVSRNSSRPSSPHPGGHSHKSVVPDSQDDMVHLPPTPIVAPPQLDSALLKAVRAIEKFPTNFNKSPAAELFRGSALCKFTEAMAQLAPSPDELFSNIHNIPKFTDIFDDLEARAAASRGDAEMTSDNDEAADPAPDVGLGMFGSIPSAAKLKNAENPLPARLSSIERTLVAIQATVTSLVSCPAPTSPTVAFPIGQSSKGPKNPAKGSLGPKGKNPTTPSKDAPPPQGVTSTTTTTTPAVEVVTQIKPKDSYASKAEPSAFRKKVRDPQPFGEVLFSPTDPFLPDQDPGPAVGQGLKWTPHGNVLLTPTTPEQWDILVSNGAAALTHLHQGKSFKTLSHGPTRDLVLHGWPAKSTALPNVDTTLLSIAHALDLDPHDVVKDKCRWLVSAKNPNPARNPLLLVALSTNESQTSARGAGRSDTPPGTVASKPWFVAIAQMATTEKHYCGTCMEKKGCAHLPLQCPICQGNHVAWSPPCIERQIQKAANPPKKKAAPPPKAAGLDSPAWALAKFVRQIPEDRLGHAHRNTTKYSDTELVKKFRSWCIYNKLPFPTLVEGIHSLVTALDCTSDTHHALVVTELPWHNIGAGNKGAPKHRDWILALALSPLPVGASPQVGIFINKKLLPDHNLVIHPLTFNSLNAAHVSIQVHGRRINIVGIYRPPSETSLDDPNETLSKIVNWDAPLADTIILGDFNLHHSAWDVRAKDEGKGKCFLSWAKEEGLYLHSDPSTPTWISPSSNRKDTVVDLALSNPGMRFNWTVKWEVDKVVRGPWFILGDVTCQKRYEAENCKIP</sequence>
<keyword evidence="4" id="KW-1185">Reference proteome</keyword>
<feature type="domain" description="Endonuclease/exonuclease/phosphatase" evidence="2">
    <location>
        <begin position="678"/>
        <end position="782"/>
    </location>
</feature>
<evidence type="ECO:0000313" key="3">
    <source>
        <dbReference type="EMBL" id="KDQ16450.1"/>
    </source>
</evidence>
<feature type="compositionally biased region" description="Low complexity" evidence="1">
    <location>
        <begin position="1"/>
        <end position="13"/>
    </location>
</feature>
<dbReference type="InParanoid" id="A0A067MP15"/>
<evidence type="ECO:0000259" key="2">
    <source>
        <dbReference type="Pfam" id="PF14529"/>
    </source>
</evidence>
<protein>
    <recommendedName>
        <fullName evidence="2">Endonuclease/exonuclease/phosphatase domain-containing protein</fullName>
    </recommendedName>
</protein>
<accession>A0A067MP15</accession>
<feature type="region of interest" description="Disordered" evidence="1">
    <location>
        <begin position="1"/>
        <end position="62"/>
    </location>
</feature>
<dbReference type="AlphaFoldDB" id="A0A067MP15"/>
<proteinExistence type="predicted"/>
<gene>
    <name evidence="3" type="ORF">BOTBODRAFT_172985</name>
</gene>
<reference evidence="4" key="1">
    <citation type="journal article" date="2014" name="Proc. Natl. Acad. Sci. U.S.A.">
        <title>Extensive sampling of basidiomycete genomes demonstrates inadequacy of the white-rot/brown-rot paradigm for wood decay fungi.</title>
        <authorList>
            <person name="Riley R."/>
            <person name="Salamov A.A."/>
            <person name="Brown D.W."/>
            <person name="Nagy L.G."/>
            <person name="Floudas D."/>
            <person name="Held B.W."/>
            <person name="Levasseur A."/>
            <person name="Lombard V."/>
            <person name="Morin E."/>
            <person name="Otillar R."/>
            <person name="Lindquist E.A."/>
            <person name="Sun H."/>
            <person name="LaButti K.M."/>
            <person name="Schmutz J."/>
            <person name="Jabbour D."/>
            <person name="Luo H."/>
            <person name="Baker S.E."/>
            <person name="Pisabarro A.G."/>
            <person name="Walton J.D."/>
            <person name="Blanchette R.A."/>
            <person name="Henrissat B."/>
            <person name="Martin F."/>
            <person name="Cullen D."/>
            <person name="Hibbett D.S."/>
            <person name="Grigoriev I.V."/>
        </authorList>
    </citation>
    <scope>NUCLEOTIDE SEQUENCE [LARGE SCALE GENOMIC DNA]</scope>
    <source>
        <strain evidence="4">FD-172 SS1</strain>
    </source>
</reference>
<dbReference type="InterPro" id="IPR005135">
    <property type="entry name" value="Endo/exonuclease/phosphatase"/>
</dbReference>
<dbReference type="OrthoDB" id="2795309at2759"/>
<dbReference type="SUPFAM" id="SSF56219">
    <property type="entry name" value="DNase I-like"/>
    <property type="match status" value="1"/>
</dbReference>
<feature type="compositionally biased region" description="Low complexity" evidence="1">
    <location>
        <begin position="254"/>
        <end position="270"/>
    </location>
</feature>
<dbReference type="InterPro" id="IPR036691">
    <property type="entry name" value="Endo/exonu/phosph_ase_sf"/>
</dbReference>
<dbReference type="GO" id="GO:0003824">
    <property type="term" value="F:catalytic activity"/>
    <property type="evidence" value="ECO:0007669"/>
    <property type="project" value="InterPro"/>
</dbReference>
<dbReference type="Gene3D" id="3.60.10.10">
    <property type="entry name" value="Endonuclease/exonuclease/phosphatase"/>
    <property type="match status" value="1"/>
</dbReference>
<dbReference type="HOGENOM" id="CLU_015086_0_0_1"/>